<dbReference type="EMBL" id="QJJS01000004">
    <property type="protein sequence ID" value="PXW97581.1"/>
    <property type="molecule type" value="Genomic_DNA"/>
</dbReference>
<dbReference type="InterPro" id="IPR007138">
    <property type="entry name" value="ABM_dom"/>
</dbReference>
<dbReference type="SUPFAM" id="SSF54909">
    <property type="entry name" value="Dimeric alpha+beta barrel"/>
    <property type="match status" value="1"/>
</dbReference>
<dbReference type="OrthoDB" id="9798157at2"/>
<protein>
    <submittedName>
        <fullName evidence="2">Heme-degrading monooxygenase HmoA</fullName>
    </submittedName>
</protein>
<proteinExistence type="predicted"/>
<dbReference type="Gene3D" id="3.30.70.100">
    <property type="match status" value="1"/>
</dbReference>
<dbReference type="GO" id="GO:0004497">
    <property type="term" value="F:monooxygenase activity"/>
    <property type="evidence" value="ECO:0007669"/>
    <property type="project" value="UniProtKB-KW"/>
</dbReference>
<dbReference type="Pfam" id="PF03992">
    <property type="entry name" value="ABM"/>
    <property type="match status" value="1"/>
</dbReference>
<dbReference type="AlphaFoldDB" id="A0A318H5Q1"/>
<dbReference type="Proteomes" id="UP000247811">
    <property type="component" value="Unassembled WGS sequence"/>
</dbReference>
<comment type="caution">
    <text evidence="2">The sequence shown here is derived from an EMBL/GenBank/DDBJ whole genome shotgun (WGS) entry which is preliminary data.</text>
</comment>
<gene>
    <name evidence="2" type="ORF">C7444_104184</name>
</gene>
<reference evidence="2 3" key="1">
    <citation type="submission" date="2018-05" db="EMBL/GenBank/DDBJ databases">
        <title>Genomic Encyclopedia of Type Strains, Phase IV (KMG-IV): sequencing the most valuable type-strain genomes for metagenomic binning, comparative biology and taxonomic classification.</title>
        <authorList>
            <person name="Goeker M."/>
        </authorList>
    </citation>
    <scope>NUCLEOTIDE SEQUENCE [LARGE SCALE GENOMIC DNA]</scope>
    <source>
        <strain evidence="2 3">DSM 566</strain>
    </source>
</reference>
<keyword evidence="2" id="KW-0503">Monooxygenase</keyword>
<evidence type="ECO:0000259" key="1">
    <source>
        <dbReference type="PROSITE" id="PS51725"/>
    </source>
</evidence>
<accession>A0A318H5Q1</accession>
<dbReference type="PROSITE" id="PS51725">
    <property type="entry name" value="ABM"/>
    <property type="match status" value="1"/>
</dbReference>
<dbReference type="InterPro" id="IPR011008">
    <property type="entry name" value="Dimeric_a/b-barrel"/>
</dbReference>
<organism evidence="2 3">
    <name type="scientific">Sphaerotilus hippei</name>
    <dbReference type="NCBI Taxonomy" id="744406"/>
    <lineage>
        <taxon>Bacteria</taxon>
        <taxon>Pseudomonadati</taxon>
        <taxon>Pseudomonadota</taxon>
        <taxon>Betaproteobacteria</taxon>
        <taxon>Burkholderiales</taxon>
        <taxon>Sphaerotilaceae</taxon>
        <taxon>Sphaerotilus</taxon>
    </lineage>
</organism>
<name>A0A318H5Q1_9BURK</name>
<sequence>MILEVASLMIRPGGQAAFEAAFEKAQRLIVGIDGYLSHELQHSIEHEHHYTLLIEWRSLEAPTLGFRKSPGFLRWRELLQEHLEVPPSIEHFQAVAAPARAFRPD</sequence>
<feature type="domain" description="ABM" evidence="1">
    <location>
        <begin position="2"/>
        <end position="92"/>
    </location>
</feature>
<keyword evidence="3" id="KW-1185">Reference proteome</keyword>
<keyword evidence="2" id="KW-0560">Oxidoreductase</keyword>
<dbReference type="RefSeq" id="WP_110399964.1">
    <property type="nucleotide sequence ID" value="NZ_QJJS01000004.1"/>
</dbReference>
<evidence type="ECO:0000313" key="3">
    <source>
        <dbReference type="Proteomes" id="UP000247811"/>
    </source>
</evidence>
<evidence type="ECO:0000313" key="2">
    <source>
        <dbReference type="EMBL" id="PXW97581.1"/>
    </source>
</evidence>